<gene>
    <name evidence="12" type="ORF">X975_14127</name>
</gene>
<dbReference type="PANTHER" id="PTHR47653:SF1">
    <property type="entry name" value="DELETED IN MALIGNANT BRAIN TUMORS 1 PROTEIN"/>
    <property type="match status" value="1"/>
</dbReference>
<dbReference type="GO" id="GO:0045217">
    <property type="term" value="P:cell-cell junction maintenance"/>
    <property type="evidence" value="ECO:0007669"/>
    <property type="project" value="TreeGrafter"/>
</dbReference>
<keyword evidence="8" id="KW-0325">Glycoprotein</keyword>
<keyword evidence="6" id="KW-0472">Membrane</keyword>
<dbReference type="OMA" id="ATEDIHV"/>
<reference evidence="12 13" key="1">
    <citation type="submission" date="2013-11" db="EMBL/GenBank/DDBJ databases">
        <title>Genome sequencing of Stegodyphus mimosarum.</title>
        <authorList>
            <person name="Bechsgaard J."/>
        </authorList>
    </citation>
    <scope>NUCLEOTIDE SEQUENCE [LARGE SCALE GENOMIC DNA]</scope>
</reference>
<dbReference type="SUPFAM" id="SSF56487">
    <property type="entry name" value="SRCR-like"/>
    <property type="match status" value="1"/>
</dbReference>
<evidence type="ECO:0000256" key="1">
    <source>
        <dbReference type="ARBA" id="ARBA00004167"/>
    </source>
</evidence>
<dbReference type="SMART" id="SM00202">
    <property type="entry name" value="SR"/>
    <property type="match status" value="1"/>
</dbReference>
<evidence type="ECO:0000256" key="4">
    <source>
        <dbReference type="ARBA" id="ARBA00022737"/>
    </source>
</evidence>
<dbReference type="GO" id="GO:0016020">
    <property type="term" value="C:membrane"/>
    <property type="evidence" value="ECO:0007669"/>
    <property type="project" value="UniProtKB-SubCell"/>
</dbReference>
<evidence type="ECO:0000256" key="6">
    <source>
        <dbReference type="ARBA" id="ARBA00023136"/>
    </source>
</evidence>
<keyword evidence="3 10" id="KW-0732">Signal</keyword>
<comment type="subcellular location">
    <subcellularLocation>
        <location evidence="1">Membrane</location>
        <topology evidence="1">Single-pass membrane protein</topology>
    </subcellularLocation>
</comment>
<keyword evidence="13" id="KW-1185">Reference proteome</keyword>
<dbReference type="PROSITE" id="PS50287">
    <property type="entry name" value="SRCR_2"/>
    <property type="match status" value="1"/>
</dbReference>
<protein>
    <submittedName>
        <fullName evidence="12">Neurotrypsin</fullName>
    </submittedName>
</protein>
<dbReference type="AlphaFoldDB" id="A0A087TMB9"/>
<evidence type="ECO:0000256" key="3">
    <source>
        <dbReference type="ARBA" id="ARBA00022729"/>
    </source>
</evidence>
<evidence type="ECO:0000313" key="13">
    <source>
        <dbReference type="Proteomes" id="UP000054359"/>
    </source>
</evidence>
<evidence type="ECO:0000256" key="9">
    <source>
        <dbReference type="PROSITE-ProRule" id="PRU00196"/>
    </source>
</evidence>
<organism evidence="12 13">
    <name type="scientific">Stegodyphus mimosarum</name>
    <name type="common">African social velvet spider</name>
    <dbReference type="NCBI Taxonomy" id="407821"/>
    <lineage>
        <taxon>Eukaryota</taxon>
        <taxon>Metazoa</taxon>
        <taxon>Ecdysozoa</taxon>
        <taxon>Arthropoda</taxon>
        <taxon>Chelicerata</taxon>
        <taxon>Arachnida</taxon>
        <taxon>Araneae</taxon>
        <taxon>Araneomorphae</taxon>
        <taxon>Entelegynae</taxon>
        <taxon>Eresoidea</taxon>
        <taxon>Eresidae</taxon>
        <taxon>Stegodyphus</taxon>
    </lineage>
</organism>
<dbReference type="PANTHER" id="PTHR47653">
    <property type="entry name" value="PROTEIN BARK BEETLE"/>
    <property type="match status" value="1"/>
</dbReference>
<feature type="signal peptide" evidence="10">
    <location>
        <begin position="1"/>
        <end position="25"/>
    </location>
</feature>
<dbReference type="Gene3D" id="3.10.250.10">
    <property type="entry name" value="SRCR-like domain"/>
    <property type="match status" value="1"/>
</dbReference>
<evidence type="ECO:0000259" key="11">
    <source>
        <dbReference type="PROSITE" id="PS50287"/>
    </source>
</evidence>
<name>A0A087TMB9_STEMI</name>
<feature type="disulfide bond" evidence="9">
    <location>
        <begin position="186"/>
        <end position="196"/>
    </location>
</feature>
<accession>A0A087TMB9</accession>
<feature type="chain" id="PRO_5001829798" evidence="10">
    <location>
        <begin position="26"/>
        <end position="211"/>
    </location>
</feature>
<dbReference type="Pfam" id="PF00530">
    <property type="entry name" value="SRCR"/>
    <property type="match status" value="1"/>
</dbReference>
<keyword evidence="5" id="KW-1133">Transmembrane helix</keyword>
<feature type="non-terminal residue" evidence="12">
    <location>
        <position position="211"/>
    </location>
</feature>
<keyword evidence="7 9" id="KW-1015">Disulfide bond</keyword>
<dbReference type="PRINTS" id="PR00258">
    <property type="entry name" value="SPERACTRCPTR"/>
</dbReference>
<evidence type="ECO:0000256" key="5">
    <source>
        <dbReference type="ARBA" id="ARBA00022989"/>
    </source>
</evidence>
<keyword evidence="4" id="KW-0677">Repeat</keyword>
<dbReference type="InterPro" id="IPR053243">
    <property type="entry name" value="SJ_maturation_regulator"/>
</dbReference>
<evidence type="ECO:0000256" key="10">
    <source>
        <dbReference type="SAM" id="SignalP"/>
    </source>
</evidence>
<dbReference type="EMBL" id="KK115873">
    <property type="protein sequence ID" value="KFM66258.1"/>
    <property type="molecule type" value="Genomic_DNA"/>
</dbReference>
<evidence type="ECO:0000256" key="7">
    <source>
        <dbReference type="ARBA" id="ARBA00023157"/>
    </source>
</evidence>
<dbReference type="InterPro" id="IPR036772">
    <property type="entry name" value="SRCR-like_dom_sf"/>
</dbReference>
<evidence type="ECO:0000313" key="12">
    <source>
        <dbReference type="EMBL" id="KFM66258.1"/>
    </source>
</evidence>
<comment type="caution">
    <text evidence="9">Lacks conserved residue(s) required for the propagation of feature annotation.</text>
</comment>
<dbReference type="Proteomes" id="UP000054359">
    <property type="component" value="Unassembled WGS sequence"/>
</dbReference>
<evidence type="ECO:0000256" key="8">
    <source>
        <dbReference type="ARBA" id="ARBA00023180"/>
    </source>
</evidence>
<proteinExistence type="predicted"/>
<dbReference type="FunFam" id="3.10.250.10:FF:000016">
    <property type="entry name" value="Scavenger receptor cysteine-rich protein type 12"/>
    <property type="match status" value="1"/>
</dbReference>
<dbReference type="OrthoDB" id="6409682at2759"/>
<dbReference type="InterPro" id="IPR001190">
    <property type="entry name" value="SRCR"/>
</dbReference>
<sequence>MMSFIGGVWWVLLLTFASIQNPALASTDFGGYISSRTVLDWESSPYEVRRDIIIERDATLIIRPGVQLRFAPGVGITVSTNGILEAKGKKGQEIVFTRLPQRQVWSEPEPAGWPDVRLVDGDSILKGRLQLFYKQSWRSVCTNSKNWTEETLQVTCRQLGFSGGRIHHWYSRNNDSSQLMYEDPHCTGNESSLFHCPNWYLKQLGSGVCGK</sequence>
<evidence type="ECO:0000256" key="2">
    <source>
        <dbReference type="ARBA" id="ARBA00022692"/>
    </source>
</evidence>
<feature type="domain" description="SRCR" evidence="11">
    <location>
        <begin position="116"/>
        <end position="211"/>
    </location>
</feature>
<keyword evidence="2" id="KW-0812">Transmembrane</keyword>